<dbReference type="InterPro" id="IPR001088">
    <property type="entry name" value="Glyco_hydro_4"/>
</dbReference>
<evidence type="ECO:0000256" key="6">
    <source>
        <dbReference type="ARBA" id="ARBA00023295"/>
    </source>
</evidence>
<dbReference type="AlphaFoldDB" id="A0A6J6BC45"/>
<evidence type="ECO:0000313" key="8">
    <source>
        <dbReference type="EMBL" id="CAB4536720.1"/>
    </source>
</evidence>
<dbReference type="Pfam" id="PF11975">
    <property type="entry name" value="Glyco_hydro_4C"/>
    <property type="match status" value="1"/>
</dbReference>
<dbReference type="GO" id="GO:0046872">
    <property type="term" value="F:metal ion binding"/>
    <property type="evidence" value="ECO:0007669"/>
    <property type="project" value="UniProtKB-KW"/>
</dbReference>
<dbReference type="EMBL" id="CAEZSF010000060">
    <property type="protein sequence ID" value="CAB4536720.1"/>
    <property type="molecule type" value="Genomic_DNA"/>
</dbReference>
<dbReference type="PANTHER" id="PTHR32092">
    <property type="entry name" value="6-PHOSPHO-BETA-GLUCOSIDASE-RELATED"/>
    <property type="match status" value="1"/>
</dbReference>
<evidence type="ECO:0000256" key="4">
    <source>
        <dbReference type="ARBA" id="ARBA00023027"/>
    </source>
</evidence>
<dbReference type="GO" id="GO:0016616">
    <property type="term" value="F:oxidoreductase activity, acting on the CH-OH group of donors, NAD or NADP as acceptor"/>
    <property type="evidence" value="ECO:0007669"/>
    <property type="project" value="InterPro"/>
</dbReference>
<keyword evidence="2" id="KW-0479">Metal-binding</keyword>
<dbReference type="SUPFAM" id="SSF56327">
    <property type="entry name" value="LDH C-terminal domain-like"/>
    <property type="match status" value="1"/>
</dbReference>
<gene>
    <name evidence="8" type="ORF">UFOPK1358_00787</name>
</gene>
<name>A0A6J6BC45_9ZZZZ</name>
<dbReference type="InterPro" id="IPR022616">
    <property type="entry name" value="Glyco_hydro_4_C"/>
</dbReference>
<dbReference type="InterPro" id="IPR015955">
    <property type="entry name" value="Lactate_DH/Glyco_Ohase_4_C"/>
</dbReference>
<feature type="domain" description="Glycosyl hydrolase family 4 C-terminal" evidence="7">
    <location>
        <begin position="33"/>
        <end position="133"/>
    </location>
</feature>
<evidence type="ECO:0000256" key="2">
    <source>
        <dbReference type="ARBA" id="ARBA00022723"/>
    </source>
</evidence>
<reference evidence="8" key="1">
    <citation type="submission" date="2020-05" db="EMBL/GenBank/DDBJ databases">
        <authorList>
            <person name="Chiriac C."/>
            <person name="Salcher M."/>
            <person name="Ghai R."/>
            <person name="Kavagutti S V."/>
        </authorList>
    </citation>
    <scope>NUCLEOTIDE SEQUENCE</scope>
</reference>
<proteinExistence type="predicted"/>
<accession>A0A6J6BC45</accession>
<comment type="cofactor">
    <cofactor evidence="1">
        <name>NAD(+)</name>
        <dbReference type="ChEBI" id="CHEBI:57540"/>
    </cofactor>
</comment>
<evidence type="ECO:0000256" key="3">
    <source>
        <dbReference type="ARBA" id="ARBA00022801"/>
    </source>
</evidence>
<evidence type="ECO:0000256" key="5">
    <source>
        <dbReference type="ARBA" id="ARBA00023211"/>
    </source>
</evidence>
<protein>
    <submittedName>
        <fullName evidence="8">Unannotated protein</fullName>
    </submittedName>
</protein>
<dbReference type="Gene3D" id="3.90.110.10">
    <property type="entry name" value="Lactate dehydrogenase/glycoside hydrolase, family 4, C-terminal"/>
    <property type="match status" value="1"/>
</dbReference>
<sequence length="159" mass="17070">MPTPLDFHEPLSVRAEKAAAWVANTRVPLPLQAMGHSHEEVIPIVAAMWTDDPTRILAVNVPNEGYLPDVAEGAIVEVGALVDGEGIHPDTMAPVGEPLAGWISTQVELQNLIVDAALNQDPALAFEALRQDPNSPADEATCRKIFDELMGLQAAHLPF</sequence>
<evidence type="ECO:0000256" key="1">
    <source>
        <dbReference type="ARBA" id="ARBA00001911"/>
    </source>
</evidence>
<keyword evidence="6" id="KW-0326">Glycosidase</keyword>
<evidence type="ECO:0000259" key="7">
    <source>
        <dbReference type="Pfam" id="PF11975"/>
    </source>
</evidence>
<keyword evidence="3" id="KW-0378">Hydrolase</keyword>
<dbReference type="GO" id="GO:0004553">
    <property type="term" value="F:hydrolase activity, hydrolyzing O-glycosyl compounds"/>
    <property type="evidence" value="ECO:0007669"/>
    <property type="project" value="InterPro"/>
</dbReference>
<organism evidence="8">
    <name type="scientific">freshwater metagenome</name>
    <dbReference type="NCBI Taxonomy" id="449393"/>
    <lineage>
        <taxon>unclassified sequences</taxon>
        <taxon>metagenomes</taxon>
        <taxon>ecological metagenomes</taxon>
    </lineage>
</organism>
<keyword evidence="4" id="KW-0520">NAD</keyword>
<dbReference type="GO" id="GO:0005975">
    <property type="term" value="P:carbohydrate metabolic process"/>
    <property type="evidence" value="ECO:0007669"/>
    <property type="project" value="InterPro"/>
</dbReference>
<keyword evidence="5" id="KW-0464">Manganese</keyword>